<keyword evidence="2" id="KW-0540">Nuclease</keyword>
<sequence>MLSKAGHAFSNSLNHQEGNFVIDEVDQMSESEFKELLYHLFKQQGYLVNLPPKSDNLDADLVLRKGKDVIIVQAKRNTANVGVSAINAVVGANGYDNATNKWVVTNRYYTKAAINQAHKNKVKLFNRDDFLIMLKDYRAPKSKWRKAIKSTQHKRD</sequence>
<evidence type="ECO:0000313" key="2">
    <source>
        <dbReference type="EMBL" id="MBM7570713.1"/>
    </source>
</evidence>
<dbReference type="InterPro" id="IPR011856">
    <property type="entry name" value="tRNA_endonuc-like_dom_sf"/>
</dbReference>
<dbReference type="InterPro" id="IPR011335">
    <property type="entry name" value="Restrct_endonuc-II-like"/>
</dbReference>
<keyword evidence="2" id="KW-0378">Hydrolase</keyword>
<evidence type="ECO:0000313" key="3">
    <source>
        <dbReference type="Proteomes" id="UP001296943"/>
    </source>
</evidence>
<dbReference type="Gene3D" id="3.40.1350.10">
    <property type="match status" value="1"/>
</dbReference>
<dbReference type="RefSeq" id="WP_204498135.1">
    <property type="nucleotide sequence ID" value="NZ_JAFBDR010000005.1"/>
</dbReference>
<dbReference type="InterPro" id="IPR007560">
    <property type="entry name" value="Restrct_endonuc_IV_Mrr"/>
</dbReference>
<organism evidence="2 3">
    <name type="scientific">Aquibacillus albus</name>
    <dbReference type="NCBI Taxonomy" id="1168171"/>
    <lineage>
        <taxon>Bacteria</taxon>
        <taxon>Bacillati</taxon>
        <taxon>Bacillota</taxon>
        <taxon>Bacilli</taxon>
        <taxon>Bacillales</taxon>
        <taxon>Bacillaceae</taxon>
        <taxon>Aquibacillus</taxon>
    </lineage>
</organism>
<dbReference type="Proteomes" id="UP001296943">
    <property type="component" value="Unassembled WGS sequence"/>
</dbReference>
<proteinExistence type="predicted"/>
<protein>
    <submittedName>
        <fullName evidence="2">HJR/Mrr/RecB family endonuclease</fullName>
    </submittedName>
</protein>
<comment type="caution">
    <text evidence="2">The sequence shown here is derived from an EMBL/GenBank/DDBJ whole genome shotgun (WGS) entry which is preliminary data.</text>
</comment>
<dbReference type="PANTHER" id="PTHR30015">
    <property type="entry name" value="MRR RESTRICTION SYSTEM PROTEIN"/>
    <property type="match status" value="1"/>
</dbReference>
<keyword evidence="3" id="KW-1185">Reference proteome</keyword>
<keyword evidence="2" id="KW-0255">Endonuclease</keyword>
<dbReference type="Pfam" id="PF04471">
    <property type="entry name" value="Mrr_cat"/>
    <property type="match status" value="1"/>
</dbReference>
<gene>
    <name evidence="2" type="ORF">JOC48_001191</name>
</gene>
<name>A0ABS2MY30_9BACI</name>
<accession>A0ABS2MY30</accession>
<reference evidence="2 3" key="1">
    <citation type="submission" date="2021-01" db="EMBL/GenBank/DDBJ databases">
        <title>Genomic Encyclopedia of Type Strains, Phase IV (KMG-IV): sequencing the most valuable type-strain genomes for metagenomic binning, comparative biology and taxonomic classification.</title>
        <authorList>
            <person name="Goeker M."/>
        </authorList>
    </citation>
    <scope>NUCLEOTIDE SEQUENCE [LARGE SCALE GENOMIC DNA]</scope>
    <source>
        <strain evidence="2 3">DSM 23711</strain>
    </source>
</reference>
<feature type="domain" description="Restriction endonuclease type IV Mrr" evidence="1">
    <location>
        <begin position="26"/>
        <end position="133"/>
    </location>
</feature>
<evidence type="ECO:0000259" key="1">
    <source>
        <dbReference type="Pfam" id="PF04471"/>
    </source>
</evidence>
<dbReference type="SUPFAM" id="SSF52980">
    <property type="entry name" value="Restriction endonuclease-like"/>
    <property type="match status" value="1"/>
</dbReference>
<dbReference type="PANTHER" id="PTHR30015:SF6">
    <property type="entry name" value="SLL1429 PROTEIN"/>
    <property type="match status" value="1"/>
</dbReference>
<dbReference type="EMBL" id="JAFBDR010000005">
    <property type="protein sequence ID" value="MBM7570713.1"/>
    <property type="molecule type" value="Genomic_DNA"/>
</dbReference>
<dbReference type="GO" id="GO:0004519">
    <property type="term" value="F:endonuclease activity"/>
    <property type="evidence" value="ECO:0007669"/>
    <property type="project" value="UniProtKB-KW"/>
</dbReference>
<dbReference type="InterPro" id="IPR052906">
    <property type="entry name" value="Type_IV_Methyl-Rstrct_Enzyme"/>
</dbReference>